<comment type="similarity">
    <text evidence="6">Belongs to the ABC-4 integral membrane protein family.</text>
</comment>
<evidence type="ECO:0000313" key="9">
    <source>
        <dbReference type="Proteomes" id="UP000037326"/>
    </source>
</evidence>
<gene>
    <name evidence="8" type="ORF">ACZ11_14580</name>
</gene>
<evidence type="ECO:0000256" key="6">
    <source>
        <dbReference type="PIRNR" id="PIRNR018968"/>
    </source>
</evidence>
<feature type="transmembrane region" description="Helical" evidence="6">
    <location>
        <begin position="143"/>
        <end position="166"/>
    </location>
</feature>
<feature type="transmembrane region" description="Helical" evidence="6">
    <location>
        <begin position="53"/>
        <end position="80"/>
    </location>
</feature>
<keyword evidence="2 6" id="KW-1003">Cell membrane</keyword>
<dbReference type="GeneID" id="96599453"/>
<evidence type="ECO:0000259" key="7">
    <source>
        <dbReference type="Pfam" id="PF02687"/>
    </source>
</evidence>
<dbReference type="PANTHER" id="PTHR46795">
    <property type="entry name" value="ABC TRANSPORTER PERMEASE-RELATED-RELATED"/>
    <property type="match status" value="1"/>
</dbReference>
<feature type="domain" description="ABC3 transporter permease C-terminal" evidence="7">
    <location>
        <begin position="59"/>
        <end position="175"/>
    </location>
</feature>
<dbReference type="GO" id="GO:0055085">
    <property type="term" value="P:transmembrane transport"/>
    <property type="evidence" value="ECO:0007669"/>
    <property type="project" value="UniProtKB-UniRule"/>
</dbReference>
<evidence type="ECO:0000256" key="2">
    <source>
        <dbReference type="ARBA" id="ARBA00022475"/>
    </source>
</evidence>
<dbReference type="GO" id="GO:0005886">
    <property type="term" value="C:plasma membrane"/>
    <property type="evidence" value="ECO:0007669"/>
    <property type="project" value="UniProtKB-SubCell"/>
</dbReference>
<dbReference type="OrthoDB" id="1937696at2"/>
<evidence type="ECO:0000313" key="8">
    <source>
        <dbReference type="EMBL" id="KMY30855.1"/>
    </source>
</evidence>
<sequence length="614" mass="70341">MSFNHIVIQNILRDKWTYVSYFLSSMFSIIIFFLFTVIVFHPSLAGLDPDSTLGLALMLASLLVYLFSFIYIAYSIMAFLKKKTKTLGIFMITGASMKQIRMLVFRENILIGVLAIITAIVLGLVISPLFLMGARVVLNAEAFGMYFPIKAIMLTVGLFLVLFVVISKVMTRFINKEASIQLLKSDVVIEKSIKSHYLLLFISIMISTTLVYLLKIDHDIVGSLSLLFYAAFFVSVLCTIYLIISQGMRFMLKAFERSSAYMKQTNMLLASNLNAKMKSHANMLFLITILLSGVFLCTSILFSSYYNVEKDSEANYPYSFQYIAPPKADPSMVKADIENIEKQLSTVDSQNYFIEFKSNEDQRLGYMSVSDYNLLHNEKINLGANEFIAVAGNRKTLPITNVSDDKYLKQFKLVSVNEKNLLTTGFQQTYFIVPDEVYNSIKYPVYKTYLFELDNWTAHTELAKKIIKDFPHIYEERYVTSKIELYDAEMFTKSVMFFIGSMLSLIFLSAAMSILYFYLQTTLLQEKEKYVGIRKLGLSKKELFTVVSKELAILIFVPFAIATTMLFATLFAMRTMVSTSFLQVSMMSSLCFFVLFFVSYIFIRKSYFKRLLSN</sequence>
<dbReference type="EMBL" id="LFXJ01000006">
    <property type="protein sequence ID" value="KMY30855.1"/>
    <property type="molecule type" value="Genomic_DNA"/>
</dbReference>
<dbReference type="InterPro" id="IPR003838">
    <property type="entry name" value="ABC3_permease_C"/>
</dbReference>
<comment type="caution">
    <text evidence="8">The sequence shown here is derived from an EMBL/GenBank/DDBJ whole genome shotgun (WGS) entry which is preliminary data.</text>
</comment>
<accession>A0A0K9F8L0</accession>
<dbReference type="InterPro" id="IPR027022">
    <property type="entry name" value="ABC_permease_BceB-typ"/>
</dbReference>
<feature type="transmembrane region" description="Helical" evidence="6">
    <location>
        <begin position="197"/>
        <end position="214"/>
    </location>
</feature>
<keyword evidence="4 6" id="KW-1133">Transmembrane helix</keyword>
<reference evidence="9" key="1">
    <citation type="submission" date="2015-07" db="EMBL/GenBank/DDBJ databases">
        <authorList>
            <consortium name="Consortium for Microbial Forensics and Genomics (microFORGE)"/>
            <person name="Knight B.M."/>
            <person name="Roberts D.P."/>
            <person name="Lin D."/>
            <person name="Hari K."/>
            <person name="Fletcher J."/>
            <person name="Melcher U."/>
            <person name="Blagden T."/>
            <person name="Winegar R.A."/>
        </authorList>
    </citation>
    <scope>NUCLEOTIDE SEQUENCE [LARGE SCALE GENOMIC DNA]</scope>
    <source>
        <strain evidence="9">DSM 23493</strain>
    </source>
</reference>
<keyword evidence="5 6" id="KW-0472">Membrane</keyword>
<dbReference type="Pfam" id="PF02687">
    <property type="entry name" value="FtsX"/>
    <property type="match status" value="1"/>
</dbReference>
<comment type="subcellular location">
    <subcellularLocation>
        <location evidence="1 6">Cell membrane</location>
        <topology evidence="1 6">Multi-pass membrane protein</topology>
    </subcellularLocation>
</comment>
<dbReference type="PATRIC" id="fig|582475.4.peg.5004"/>
<dbReference type="PIRSF" id="PIRSF018968">
    <property type="entry name" value="ABC_permease_BceB"/>
    <property type="match status" value="1"/>
</dbReference>
<evidence type="ECO:0000256" key="4">
    <source>
        <dbReference type="ARBA" id="ARBA00022989"/>
    </source>
</evidence>
<dbReference type="Proteomes" id="UP000037326">
    <property type="component" value="Unassembled WGS sequence"/>
</dbReference>
<keyword evidence="3 6" id="KW-0812">Transmembrane</keyword>
<proteinExistence type="inferred from homology"/>
<organism evidence="8 9">
    <name type="scientific">Lysinibacillus xylanilyticus</name>
    <dbReference type="NCBI Taxonomy" id="582475"/>
    <lineage>
        <taxon>Bacteria</taxon>
        <taxon>Bacillati</taxon>
        <taxon>Bacillota</taxon>
        <taxon>Bacilli</taxon>
        <taxon>Bacillales</taxon>
        <taxon>Bacillaceae</taxon>
        <taxon>Lysinibacillus</taxon>
    </lineage>
</organism>
<dbReference type="PANTHER" id="PTHR46795:SF3">
    <property type="entry name" value="ABC TRANSPORTER PERMEASE"/>
    <property type="match status" value="1"/>
</dbReference>
<feature type="transmembrane region" description="Helical" evidence="6">
    <location>
        <begin position="109"/>
        <end position="131"/>
    </location>
</feature>
<feature type="transmembrane region" description="Helical" evidence="6">
    <location>
        <begin position="283"/>
        <end position="306"/>
    </location>
</feature>
<feature type="transmembrane region" description="Helical" evidence="6">
    <location>
        <begin position="495"/>
        <end position="519"/>
    </location>
</feature>
<feature type="transmembrane region" description="Helical" evidence="6">
    <location>
        <begin position="226"/>
        <end position="244"/>
    </location>
</feature>
<dbReference type="InterPro" id="IPR052536">
    <property type="entry name" value="ABC-4_Integral_Memb_Prot"/>
</dbReference>
<keyword evidence="6" id="KW-0813">Transport</keyword>
<evidence type="ECO:0000256" key="3">
    <source>
        <dbReference type="ARBA" id="ARBA00022692"/>
    </source>
</evidence>
<dbReference type="AlphaFoldDB" id="A0A0K9F8L0"/>
<evidence type="ECO:0000256" key="1">
    <source>
        <dbReference type="ARBA" id="ARBA00004651"/>
    </source>
</evidence>
<feature type="transmembrane region" description="Helical" evidence="6">
    <location>
        <begin position="551"/>
        <end position="572"/>
    </location>
</feature>
<protein>
    <submittedName>
        <fullName evidence="8">ABC transporter permease</fullName>
    </submittedName>
</protein>
<dbReference type="RefSeq" id="WP_049667279.1">
    <property type="nucleotide sequence ID" value="NZ_LFXJ01000006.1"/>
</dbReference>
<evidence type="ECO:0000256" key="5">
    <source>
        <dbReference type="ARBA" id="ARBA00023136"/>
    </source>
</evidence>
<feature type="transmembrane region" description="Helical" evidence="6">
    <location>
        <begin position="21"/>
        <end position="41"/>
    </location>
</feature>
<name>A0A0K9F8L0_9BACI</name>
<feature type="transmembrane region" description="Helical" evidence="6">
    <location>
        <begin position="584"/>
        <end position="603"/>
    </location>
</feature>